<sequence length="210" mass="22815">MANGLFISFEGIDGSGKSTQARLLAERLREAGRETVLTREPGGSPGAEEIRQLLLTGDPARWSAETELLLFTAARRDHLERTIRPALKAGHAVITDRFADSTRVYQGATRGELRDTVDRLHALMIGAEPDLTFIIDMAPETALARGLARRSGEDRFEEMGLGFQQTLRAGFHALAEQFPDRCVRIDGDRAPEAVAADIAAIALPRAGLAP</sequence>
<dbReference type="AlphaFoldDB" id="A0A1G7D7A5"/>
<protein>
    <recommendedName>
        <fullName evidence="3 12">Thymidylate kinase</fullName>
        <ecNumber evidence="2 12">2.7.4.9</ecNumber>
    </recommendedName>
    <alternativeName>
        <fullName evidence="9 12">dTMP kinase</fullName>
    </alternativeName>
</protein>
<dbReference type="NCBIfam" id="TIGR00041">
    <property type="entry name" value="DTMP_kinase"/>
    <property type="match status" value="1"/>
</dbReference>
<dbReference type="GO" id="GO:0006227">
    <property type="term" value="P:dUDP biosynthetic process"/>
    <property type="evidence" value="ECO:0007669"/>
    <property type="project" value="TreeGrafter"/>
</dbReference>
<dbReference type="InterPro" id="IPR018094">
    <property type="entry name" value="Thymidylate_kinase"/>
</dbReference>
<dbReference type="STRING" id="521013.SAMN04488567_1815"/>
<feature type="domain" description="Thymidylate kinase-like" evidence="13">
    <location>
        <begin position="9"/>
        <end position="198"/>
    </location>
</feature>
<dbReference type="CDD" id="cd01672">
    <property type="entry name" value="TMPK"/>
    <property type="match status" value="1"/>
</dbReference>
<dbReference type="OrthoDB" id="9774907at2"/>
<evidence type="ECO:0000259" key="13">
    <source>
        <dbReference type="Pfam" id="PF02223"/>
    </source>
</evidence>
<evidence type="ECO:0000256" key="1">
    <source>
        <dbReference type="ARBA" id="ARBA00009776"/>
    </source>
</evidence>
<dbReference type="PANTHER" id="PTHR10344:SF4">
    <property type="entry name" value="UMP-CMP KINASE 2, MITOCHONDRIAL"/>
    <property type="match status" value="1"/>
</dbReference>
<dbReference type="EMBL" id="FNAT01000002">
    <property type="protein sequence ID" value="SDE47397.1"/>
    <property type="molecule type" value="Genomic_DNA"/>
</dbReference>
<dbReference type="InterPro" id="IPR039430">
    <property type="entry name" value="Thymidylate_kin-like_dom"/>
</dbReference>
<keyword evidence="15" id="KW-1185">Reference proteome</keyword>
<dbReference type="GO" id="GO:0006233">
    <property type="term" value="P:dTDP biosynthetic process"/>
    <property type="evidence" value="ECO:0007669"/>
    <property type="project" value="InterPro"/>
</dbReference>
<evidence type="ECO:0000313" key="15">
    <source>
        <dbReference type="Proteomes" id="UP000198922"/>
    </source>
</evidence>
<evidence type="ECO:0000313" key="14">
    <source>
        <dbReference type="EMBL" id="SDE47397.1"/>
    </source>
</evidence>
<evidence type="ECO:0000256" key="8">
    <source>
        <dbReference type="ARBA" id="ARBA00022840"/>
    </source>
</evidence>
<evidence type="ECO:0000256" key="11">
    <source>
        <dbReference type="ARBA" id="ARBA00057735"/>
    </source>
</evidence>
<dbReference type="RefSeq" id="WP_090111173.1">
    <property type="nucleotide sequence ID" value="NZ_FNAT01000002.1"/>
</dbReference>
<evidence type="ECO:0000256" key="3">
    <source>
        <dbReference type="ARBA" id="ARBA00017144"/>
    </source>
</evidence>
<dbReference type="Pfam" id="PF02223">
    <property type="entry name" value="Thymidylate_kin"/>
    <property type="match status" value="1"/>
</dbReference>
<dbReference type="GO" id="GO:0006235">
    <property type="term" value="P:dTTP biosynthetic process"/>
    <property type="evidence" value="ECO:0007669"/>
    <property type="project" value="UniProtKB-UniRule"/>
</dbReference>
<keyword evidence="5 12" id="KW-0545">Nucleotide biosynthesis</keyword>
<gene>
    <name evidence="12" type="primary">tmk</name>
    <name evidence="14" type="ORF">SAMN04488567_1815</name>
</gene>
<dbReference type="GO" id="GO:0005829">
    <property type="term" value="C:cytosol"/>
    <property type="evidence" value="ECO:0007669"/>
    <property type="project" value="TreeGrafter"/>
</dbReference>
<comment type="catalytic activity">
    <reaction evidence="10 12">
        <text>dTMP + ATP = dTDP + ADP</text>
        <dbReference type="Rhea" id="RHEA:13517"/>
        <dbReference type="ChEBI" id="CHEBI:30616"/>
        <dbReference type="ChEBI" id="CHEBI:58369"/>
        <dbReference type="ChEBI" id="CHEBI:63528"/>
        <dbReference type="ChEBI" id="CHEBI:456216"/>
        <dbReference type="EC" id="2.7.4.9"/>
    </reaction>
</comment>
<organism evidence="14 15">
    <name type="scientific">Limimaricola pyoseonensis</name>
    <dbReference type="NCBI Taxonomy" id="521013"/>
    <lineage>
        <taxon>Bacteria</taxon>
        <taxon>Pseudomonadati</taxon>
        <taxon>Pseudomonadota</taxon>
        <taxon>Alphaproteobacteria</taxon>
        <taxon>Rhodobacterales</taxon>
        <taxon>Paracoccaceae</taxon>
        <taxon>Limimaricola</taxon>
    </lineage>
</organism>
<keyword evidence="6 12" id="KW-0547">Nucleotide-binding</keyword>
<feature type="binding site" evidence="12">
    <location>
        <begin position="11"/>
        <end position="18"/>
    </location>
    <ligand>
        <name>ATP</name>
        <dbReference type="ChEBI" id="CHEBI:30616"/>
    </ligand>
</feature>
<comment type="similarity">
    <text evidence="1 12">Belongs to the thymidylate kinase family.</text>
</comment>
<keyword evidence="7 12" id="KW-0418">Kinase</keyword>
<name>A0A1G7D7A5_9RHOB</name>
<dbReference type="Gene3D" id="3.40.50.300">
    <property type="entry name" value="P-loop containing nucleotide triphosphate hydrolases"/>
    <property type="match status" value="1"/>
</dbReference>
<evidence type="ECO:0000256" key="9">
    <source>
        <dbReference type="ARBA" id="ARBA00029962"/>
    </source>
</evidence>
<keyword evidence="4 12" id="KW-0808">Transferase</keyword>
<evidence type="ECO:0000256" key="5">
    <source>
        <dbReference type="ARBA" id="ARBA00022727"/>
    </source>
</evidence>
<dbReference type="EC" id="2.7.4.9" evidence="2 12"/>
<keyword evidence="8 12" id="KW-0067">ATP-binding</keyword>
<evidence type="ECO:0000256" key="12">
    <source>
        <dbReference type="HAMAP-Rule" id="MF_00165"/>
    </source>
</evidence>
<proteinExistence type="inferred from homology"/>
<dbReference type="Proteomes" id="UP000198922">
    <property type="component" value="Unassembled WGS sequence"/>
</dbReference>
<reference evidence="15" key="1">
    <citation type="submission" date="2016-10" db="EMBL/GenBank/DDBJ databases">
        <authorList>
            <person name="Varghese N."/>
            <person name="Submissions S."/>
        </authorList>
    </citation>
    <scope>NUCLEOTIDE SEQUENCE [LARGE SCALE GENOMIC DNA]</scope>
    <source>
        <strain evidence="15">DSM 21424</strain>
    </source>
</reference>
<dbReference type="InterPro" id="IPR027417">
    <property type="entry name" value="P-loop_NTPase"/>
</dbReference>
<evidence type="ECO:0000256" key="4">
    <source>
        <dbReference type="ARBA" id="ARBA00022679"/>
    </source>
</evidence>
<dbReference type="InterPro" id="IPR018095">
    <property type="entry name" value="Thymidylate_kin_CS"/>
</dbReference>
<accession>A0A1G7D7A5</accession>
<evidence type="ECO:0000256" key="10">
    <source>
        <dbReference type="ARBA" id="ARBA00048743"/>
    </source>
</evidence>
<dbReference type="SUPFAM" id="SSF52540">
    <property type="entry name" value="P-loop containing nucleoside triphosphate hydrolases"/>
    <property type="match status" value="1"/>
</dbReference>
<evidence type="ECO:0000256" key="2">
    <source>
        <dbReference type="ARBA" id="ARBA00012980"/>
    </source>
</evidence>
<dbReference type="GO" id="GO:0005524">
    <property type="term" value="F:ATP binding"/>
    <property type="evidence" value="ECO:0007669"/>
    <property type="project" value="UniProtKB-UniRule"/>
</dbReference>
<comment type="function">
    <text evidence="11 12">Phosphorylation of dTMP to form dTDP in both de novo and salvage pathways of dTTP synthesis.</text>
</comment>
<dbReference type="PANTHER" id="PTHR10344">
    <property type="entry name" value="THYMIDYLATE KINASE"/>
    <property type="match status" value="1"/>
</dbReference>
<dbReference type="PROSITE" id="PS01331">
    <property type="entry name" value="THYMIDYLATE_KINASE"/>
    <property type="match status" value="1"/>
</dbReference>
<dbReference type="GO" id="GO:0004798">
    <property type="term" value="F:dTMP kinase activity"/>
    <property type="evidence" value="ECO:0007669"/>
    <property type="project" value="UniProtKB-UniRule"/>
</dbReference>
<dbReference type="HAMAP" id="MF_00165">
    <property type="entry name" value="Thymidylate_kinase"/>
    <property type="match status" value="1"/>
</dbReference>
<evidence type="ECO:0000256" key="7">
    <source>
        <dbReference type="ARBA" id="ARBA00022777"/>
    </source>
</evidence>
<evidence type="ECO:0000256" key="6">
    <source>
        <dbReference type="ARBA" id="ARBA00022741"/>
    </source>
</evidence>
<dbReference type="FunFam" id="3.40.50.300:FF:000225">
    <property type="entry name" value="Thymidylate kinase"/>
    <property type="match status" value="1"/>
</dbReference>